<evidence type="ECO:0000256" key="1">
    <source>
        <dbReference type="ARBA" id="ARBA00001968"/>
    </source>
</evidence>
<evidence type="ECO:0000313" key="10">
    <source>
        <dbReference type="Proteomes" id="UP000005408"/>
    </source>
</evidence>
<dbReference type="Pfam" id="PF05485">
    <property type="entry name" value="THAP"/>
    <property type="match status" value="1"/>
</dbReference>
<keyword evidence="5 6" id="KW-0238">DNA-binding</keyword>
<dbReference type="Pfam" id="PF13359">
    <property type="entry name" value="DDE_Tnp_4"/>
    <property type="match status" value="1"/>
</dbReference>
<reference evidence="9" key="1">
    <citation type="submission" date="2022-08" db="UniProtKB">
        <authorList>
            <consortium name="EnsemblMetazoa"/>
        </authorList>
    </citation>
    <scope>IDENTIFICATION</scope>
    <source>
        <strain evidence="9">05x7-T-G4-1.051#20</strain>
    </source>
</reference>
<dbReference type="GO" id="GO:0003677">
    <property type="term" value="F:DNA binding"/>
    <property type="evidence" value="ECO:0007669"/>
    <property type="project" value="UniProtKB-UniRule"/>
</dbReference>
<dbReference type="InterPro" id="IPR027806">
    <property type="entry name" value="HARBI1_dom"/>
</dbReference>
<keyword evidence="10" id="KW-1185">Reference proteome</keyword>
<evidence type="ECO:0000313" key="9">
    <source>
        <dbReference type="EnsemblMetazoa" id="G30606.1:cds"/>
    </source>
</evidence>
<sequence length="369" mass="42022">MCDSNNKRALRDLSISFIEDPRTPKKSREHDSTPTEIEVSVKSPSEPIMQSTTNATAEQGTQTTADPNQRGFHHQYVLSSPVTISAEDIQKIAEAVRVVVRESLREEMSQMIAEKVTPLCIQRMLGSSEVRGKASLNTVFEMGKNDFCVAYGCNHHRAYGATCTFFTFPEDPEYFQRWTNACKRDVVYESGKRTKWTPSEYQKLCSCHFENDRCPDPKSRKPGNKIPTIFSHKARTYRTFEECSFRFGVSSSQFSRNFTTWINLLSMELELLCKNAEPDEDVGLASCFKPFPNLRVILDCTELFSETPSSVEYHKQTHSNYKHHSTIKFLVGIHPSGAVTYISKAYPGKSSDKQITQESLTPLYQDKRL</sequence>
<dbReference type="AlphaFoldDB" id="A0A8W8LXM0"/>
<evidence type="ECO:0000256" key="3">
    <source>
        <dbReference type="ARBA" id="ARBA00022771"/>
    </source>
</evidence>
<dbReference type="PROSITE" id="PS50950">
    <property type="entry name" value="ZF_THAP"/>
    <property type="match status" value="1"/>
</dbReference>
<protein>
    <recommendedName>
        <fullName evidence="8">THAP-type domain-containing protein</fullName>
    </recommendedName>
</protein>
<keyword evidence="3 6" id="KW-0863">Zinc-finger</keyword>
<dbReference type="SUPFAM" id="SSF57716">
    <property type="entry name" value="Glucocorticoid receptor-like (DNA-binding domain)"/>
    <property type="match status" value="1"/>
</dbReference>
<dbReference type="PANTHER" id="PTHR23080">
    <property type="entry name" value="THAP DOMAIN PROTEIN"/>
    <property type="match status" value="1"/>
</dbReference>
<feature type="compositionally biased region" description="Basic and acidic residues" evidence="7">
    <location>
        <begin position="19"/>
        <end position="33"/>
    </location>
</feature>
<feature type="domain" description="THAP-type" evidence="8">
    <location>
        <begin position="142"/>
        <end position="230"/>
    </location>
</feature>
<comment type="cofactor">
    <cofactor evidence="1">
        <name>a divalent metal cation</name>
        <dbReference type="ChEBI" id="CHEBI:60240"/>
    </cofactor>
</comment>
<evidence type="ECO:0000256" key="2">
    <source>
        <dbReference type="ARBA" id="ARBA00022723"/>
    </source>
</evidence>
<keyword evidence="4" id="KW-0862">Zinc</keyword>
<keyword evidence="2" id="KW-0479">Metal-binding</keyword>
<feature type="region of interest" description="Disordered" evidence="7">
    <location>
        <begin position="15"/>
        <end position="48"/>
    </location>
</feature>
<name>A0A8W8LXM0_MAGGI</name>
<dbReference type="Proteomes" id="UP000005408">
    <property type="component" value="Unassembled WGS sequence"/>
</dbReference>
<proteinExistence type="predicted"/>
<evidence type="ECO:0000259" key="8">
    <source>
        <dbReference type="PROSITE" id="PS50950"/>
    </source>
</evidence>
<evidence type="ECO:0000256" key="4">
    <source>
        <dbReference type="ARBA" id="ARBA00022833"/>
    </source>
</evidence>
<dbReference type="InterPro" id="IPR006612">
    <property type="entry name" value="THAP_Znf"/>
</dbReference>
<accession>A0A8W8LXM0</accession>
<dbReference type="GO" id="GO:0008270">
    <property type="term" value="F:zinc ion binding"/>
    <property type="evidence" value="ECO:0007669"/>
    <property type="project" value="UniProtKB-KW"/>
</dbReference>
<evidence type="ECO:0000256" key="5">
    <source>
        <dbReference type="ARBA" id="ARBA00023125"/>
    </source>
</evidence>
<organism evidence="9 10">
    <name type="scientific">Magallana gigas</name>
    <name type="common">Pacific oyster</name>
    <name type="synonym">Crassostrea gigas</name>
    <dbReference type="NCBI Taxonomy" id="29159"/>
    <lineage>
        <taxon>Eukaryota</taxon>
        <taxon>Metazoa</taxon>
        <taxon>Spiralia</taxon>
        <taxon>Lophotrochozoa</taxon>
        <taxon>Mollusca</taxon>
        <taxon>Bivalvia</taxon>
        <taxon>Autobranchia</taxon>
        <taxon>Pteriomorphia</taxon>
        <taxon>Ostreida</taxon>
        <taxon>Ostreoidea</taxon>
        <taxon>Ostreidae</taxon>
        <taxon>Magallana</taxon>
    </lineage>
</organism>
<dbReference type="EnsemblMetazoa" id="G30606.1">
    <property type="protein sequence ID" value="G30606.1:cds"/>
    <property type="gene ID" value="G30606"/>
</dbReference>
<evidence type="ECO:0000256" key="6">
    <source>
        <dbReference type="PROSITE-ProRule" id="PRU00309"/>
    </source>
</evidence>
<dbReference type="SMART" id="SM00980">
    <property type="entry name" value="THAP"/>
    <property type="match status" value="1"/>
</dbReference>
<evidence type="ECO:0000256" key="7">
    <source>
        <dbReference type="SAM" id="MobiDB-lite"/>
    </source>
</evidence>